<dbReference type="AlphaFoldDB" id="A0AAN8ZZX4"/>
<protein>
    <submittedName>
        <fullName evidence="2">Uncharacterized protein</fullName>
    </submittedName>
</protein>
<feature type="transmembrane region" description="Helical" evidence="1">
    <location>
        <begin position="6"/>
        <end position="28"/>
    </location>
</feature>
<dbReference type="Proteomes" id="UP001381693">
    <property type="component" value="Unassembled WGS sequence"/>
</dbReference>
<name>A0AAN8ZZX4_HALRR</name>
<evidence type="ECO:0000313" key="3">
    <source>
        <dbReference type="Proteomes" id="UP001381693"/>
    </source>
</evidence>
<keyword evidence="1" id="KW-1133">Transmembrane helix</keyword>
<keyword evidence="1" id="KW-0812">Transmembrane</keyword>
<evidence type="ECO:0000256" key="1">
    <source>
        <dbReference type="SAM" id="Phobius"/>
    </source>
</evidence>
<feature type="non-terminal residue" evidence="2">
    <location>
        <position position="84"/>
    </location>
</feature>
<gene>
    <name evidence="2" type="ORF">SK128_021416</name>
</gene>
<accession>A0AAN8ZZX4</accession>
<organism evidence="2 3">
    <name type="scientific">Halocaridina rubra</name>
    <name type="common">Hawaiian red shrimp</name>
    <dbReference type="NCBI Taxonomy" id="373956"/>
    <lineage>
        <taxon>Eukaryota</taxon>
        <taxon>Metazoa</taxon>
        <taxon>Ecdysozoa</taxon>
        <taxon>Arthropoda</taxon>
        <taxon>Crustacea</taxon>
        <taxon>Multicrustacea</taxon>
        <taxon>Malacostraca</taxon>
        <taxon>Eumalacostraca</taxon>
        <taxon>Eucarida</taxon>
        <taxon>Decapoda</taxon>
        <taxon>Pleocyemata</taxon>
        <taxon>Caridea</taxon>
        <taxon>Atyoidea</taxon>
        <taxon>Atyidae</taxon>
        <taxon>Halocaridina</taxon>
    </lineage>
</organism>
<sequence>MLKGTGFLGFPVFVGLTIYCCLLLLCWFPSTIAQFKTEKLPFSDFLNYGKKKVKPGIELENEIIKSKVEVLGEILKNHVESLRR</sequence>
<keyword evidence="1" id="KW-0472">Membrane</keyword>
<dbReference type="EMBL" id="JAXCGZ010015657">
    <property type="protein sequence ID" value="KAK7069953.1"/>
    <property type="molecule type" value="Genomic_DNA"/>
</dbReference>
<proteinExistence type="predicted"/>
<reference evidence="2 3" key="1">
    <citation type="submission" date="2023-11" db="EMBL/GenBank/DDBJ databases">
        <title>Halocaridina rubra genome assembly.</title>
        <authorList>
            <person name="Smith C."/>
        </authorList>
    </citation>
    <scope>NUCLEOTIDE SEQUENCE [LARGE SCALE GENOMIC DNA]</scope>
    <source>
        <strain evidence="2">EP-1</strain>
        <tissue evidence="2">Whole</tissue>
    </source>
</reference>
<keyword evidence="3" id="KW-1185">Reference proteome</keyword>
<evidence type="ECO:0000313" key="2">
    <source>
        <dbReference type="EMBL" id="KAK7069953.1"/>
    </source>
</evidence>
<comment type="caution">
    <text evidence="2">The sequence shown here is derived from an EMBL/GenBank/DDBJ whole genome shotgun (WGS) entry which is preliminary data.</text>
</comment>